<name>A0ABU1RZL9_9FLAO</name>
<dbReference type="Pfam" id="PF19897">
    <property type="entry name" value="DUF6370"/>
    <property type="match status" value="1"/>
</dbReference>
<feature type="signal peptide" evidence="1">
    <location>
        <begin position="1"/>
        <end position="18"/>
    </location>
</feature>
<organism evidence="2 3">
    <name type="scientific">Flavobacterium granuli</name>
    <dbReference type="NCBI Taxonomy" id="280093"/>
    <lineage>
        <taxon>Bacteria</taxon>
        <taxon>Pseudomonadati</taxon>
        <taxon>Bacteroidota</taxon>
        <taxon>Flavobacteriia</taxon>
        <taxon>Flavobacteriales</taxon>
        <taxon>Flavobacteriaceae</taxon>
        <taxon>Flavobacterium</taxon>
    </lineage>
</organism>
<evidence type="ECO:0008006" key="4">
    <source>
        <dbReference type="Google" id="ProtNLM"/>
    </source>
</evidence>
<keyword evidence="1" id="KW-0732">Signal</keyword>
<protein>
    <recommendedName>
        <fullName evidence="4">Glutaminyl-tRNA synthetase</fullName>
    </recommendedName>
</protein>
<comment type="caution">
    <text evidence="2">The sequence shown here is derived from an EMBL/GenBank/DDBJ whole genome shotgun (WGS) entry which is preliminary data.</text>
</comment>
<evidence type="ECO:0000313" key="2">
    <source>
        <dbReference type="EMBL" id="MDR6844077.1"/>
    </source>
</evidence>
<dbReference type="Proteomes" id="UP001261871">
    <property type="component" value="Unassembled WGS sequence"/>
</dbReference>
<feature type="chain" id="PRO_5045410217" description="Glutaminyl-tRNA synthetase" evidence="1">
    <location>
        <begin position="19"/>
        <end position="106"/>
    </location>
</feature>
<sequence length="106" mass="11636">MKNLFSIVLLFTALISSAQEKKETLKPQIVEVSCGECQFGLKGKGCDLAVRIDGKAYFVDGTKIDEHGDAHAKDGFCEAVRKAEVTGKIVNNRFQVSSFTLLPEQK</sequence>
<dbReference type="InterPro" id="IPR045950">
    <property type="entry name" value="DUF6370"/>
</dbReference>
<evidence type="ECO:0000256" key="1">
    <source>
        <dbReference type="SAM" id="SignalP"/>
    </source>
</evidence>
<keyword evidence="3" id="KW-1185">Reference proteome</keyword>
<dbReference type="RefSeq" id="WP_310004094.1">
    <property type="nucleotide sequence ID" value="NZ_JAVDTX010000001.1"/>
</dbReference>
<evidence type="ECO:0000313" key="3">
    <source>
        <dbReference type="Proteomes" id="UP001261871"/>
    </source>
</evidence>
<reference evidence="2 3" key="1">
    <citation type="submission" date="2023-07" db="EMBL/GenBank/DDBJ databases">
        <title>Sorghum-associated microbial communities from plants grown in Nebraska, USA.</title>
        <authorList>
            <person name="Schachtman D."/>
        </authorList>
    </citation>
    <scope>NUCLEOTIDE SEQUENCE [LARGE SCALE GENOMIC DNA]</scope>
    <source>
        <strain evidence="2 3">BE124</strain>
    </source>
</reference>
<proteinExistence type="predicted"/>
<dbReference type="EMBL" id="JAVDTX010000001">
    <property type="protein sequence ID" value="MDR6844077.1"/>
    <property type="molecule type" value="Genomic_DNA"/>
</dbReference>
<accession>A0ABU1RZL9</accession>
<gene>
    <name evidence="2" type="ORF">J2W95_000757</name>
</gene>